<keyword evidence="3" id="KW-1185">Reference proteome</keyword>
<accession>A0A843YML0</accession>
<protein>
    <submittedName>
        <fullName evidence="2">Uncharacterized protein</fullName>
    </submittedName>
</protein>
<evidence type="ECO:0000256" key="1">
    <source>
        <dbReference type="SAM" id="Phobius"/>
    </source>
</evidence>
<organism evidence="2 3">
    <name type="scientific">Tritonibacter litoralis</name>
    <dbReference type="NCBI Taxonomy" id="2662264"/>
    <lineage>
        <taxon>Bacteria</taxon>
        <taxon>Pseudomonadati</taxon>
        <taxon>Pseudomonadota</taxon>
        <taxon>Alphaproteobacteria</taxon>
        <taxon>Rhodobacterales</taxon>
        <taxon>Paracoccaceae</taxon>
        <taxon>Tritonibacter</taxon>
    </lineage>
</organism>
<dbReference type="RefSeq" id="WP_214644985.1">
    <property type="nucleotide sequence ID" value="NZ_WIBF01000015.1"/>
</dbReference>
<feature type="transmembrane region" description="Helical" evidence="1">
    <location>
        <begin position="77"/>
        <end position="98"/>
    </location>
</feature>
<evidence type="ECO:0000313" key="3">
    <source>
        <dbReference type="Proteomes" id="UP000444174"/>
    </source>
</evidence>
<dbReference type="AlphaFoldDB" id="A0A843YML0"/>
<keyword evidence="1" id="KW-0812">Transmembrane</keyword>
<evidence type="ECO:0000313" key="2">
    <source>
        <dbReference type="EMBL" id="MQQ10459.1"/>
    </source>
</evidence>
<sequence length="149" mass="16379">MPLAEGWKIALLAFFAFDIAGGAVANMLNSCKRFYHTDLQPGEGLSARLAKNPMLFTAIHMHPIIIAYFLNRHLLNAAIWYALLLVSVTTLLVMPLYLRRAAATGLTVLALLSDQLLLPLGDGLEWFIPCLFIKMVLGHAVQEEPYGAG</sequence>
<dbReference type="Proteomes" id="UP000444174">
    <property type="component" value="Unassembled WGS sequence"/>
</dbReference>
<comment type="caution">
    <text evidence="2">The sequence shown here is derived from an EMBL/GenBank/DDBJ whole genome shotgun (WGS) entry which is preliminary data.</text>
</comment>
<dbReference type="EMBL" id="WIBF01000015">
    <property type="protein sequence ID" value="MQQ10459.1"/>
    <property type="molecule type" value="Genomic_DNA"/>
</dbReference>
<gene>
    <name evidence="2" type="ORF">GFB49_18500</name>
</gene>
<reference evidence="2 3" key="1">
    <citation type="submission" date="2019-10" db="EMBL/GenBank/DDBJ databases">
        <title>Epibacterium sp. nov., isolated from seawater.</title>
        <authorList>
            <person name="Zhang X."/>
            <person name="Li N."/>
        </authorList>
    </citation>
    <scope>NUCLEOTIDE SEQUENCE [LARGE SCALE GENOMIC DNA]</scope>
    <source>
        <strain evidence="2 3">SM1979</strain>
    </source>
</reference>
<name>A0A843YML0_9RHOB</name>
<feature type="transmembrane region" description="Helical" evidence="1">
    <location>
        <begin position="6"/>
        <end position="28"/>
    </location>
</feature>
<keyword evidence="1" id="KW-0472">Membrane</keyword>
<keyword evidence="1" id="KW-1133">Transmembrane helix</keyword>
<proteinExistence type="predicted"/>